<evidence type="ECO:0000313" key="1">
    <source>
        <dbReference type="EMBL" id="PWF25309.1"/>
    </source>
</evidence>
<dbReference type="Proteomes" id="UP000245212">
    <property type="component" value="Unassembled WGS sequence"/>
</dbReference>
<name>A0A2V1K6K6_9BURK</name>
<keyword evidence="2" id="KW-1185">Reference proteome</keyword>
<comment type="caution">
    <text evidence="1">The sequence shown here is derived from an EMBL/GenBank/DDBJ whole genome shotgun (WGS) entry which is preliminary data.</text>
</comment>
<accession>A0A2V1K6K6</accession>
<organism evidence="1 2">
    <name type="scientific">Corticimicrobacter populi</name>
    <dbReference type="NCBI Taxonomy" id="2175229"/>
    <lineage>
        <taxon>Bacteria</taxon>
        <taxon>Pseudomonadati</taxon>
        <taxon>Pseudomonadota</taxon>
        <taxon>Betaproteobacteria</taxon>
        <taxon>Burkholderiales</taxon>
        <taxon>Alcaligenaceae</taxon>
        <taxon>Corticimicrobacter</taxon>
    </lineage>
</organism>
<proteinExistence type="predicted"/>
<dbReference type="EMBL" id="QETA01000001">
    <property type="protein sequence ID" value="PWF25309.1"/>
    <property type="molecule type" value="Genomic_DNA"/>
</dbReference>
<reference evidence="2" key="1">
    <citation type="submission" date="2018-05" db="EMBL/GenBank/DDBJ databases">
        <authorList>
            <person name="Li Y."/>
        </authorList>
    </citation>
    <scope>NUCLEOTIDE SEQUENCE [LARGE SCALE GENOMIC DNA]</scope>
    <source>
        <strain evidence="2">3d-2-2</strain>
    </source>
</reference>
<dbReference type="AlphaFoldDB" id="A0A2V1K6K6"/>
<dbReference type="RefSeq" id="WP_109060710.1">
    <property type="nucleotide sequence ID" value="NZ_QETA01000001.1"/>
</dbReference>
<protein>
    <submittedName>
        <fullName evidence="1">Uncharacterized protein</fullName>
    </submittedName>
</protein>
<sequence length="232" mass="25882">MKNKIFWDLPGFNVFLKSRYTDLYALEADMGNHVGSSNFSAMDTLDWLLADKATDEISFLMLTVPSTIKVSPNGSEIDTGILENLALSSCLEHFIHDVAMQHDAIYSIGDDTLTVTSNASSVSHTTQVADGLCLLLDQADQYQGFLLKDAKSHIPGQFRSSNSEVFDTRLLDMFRLCTHEAYDSMDDQSQEQLRNIENLESACHAAKSADSRLEQIIAFTQQLKVTFYDMGT</sequence>
<evidence type="ECO:0000313" key="2">
    <source>
        <dbReference type="Proteomes" id="UP000245212"/>
    </source>
</evidence>
<gene>
    <name evidence="1" type="ORF">DD235_03960</name>
</gene>